<evidence type="ECO:0000313" key="1">
    <source>
        <dbReference type="EMBL" id="GJN07275.1"/>
    </source>
</evidence>
<organism evidence="1 2">
    <name type="scientific">Eleusine coracana subsp. coracana</name>
    <dbReference type="NCBI Taxonomy" id="191504"/>
    <lineage>
        <taxon>Eukaryota</taxon>
        <taxon>Viridiplantae</taxon>
        <taxon>Streptophyta</taxon>
        <taxon>Embryophyta</taxon>
        <taxon>Tracheophyta</taxon>
        <taxon>Spermatophyta</taxon>
        <taxon>Magnoliopsida</taxon>
        <taxon>Liliopsida</taxon>
        <taxon>Poales</taxon>
        <taxon>Poaceae</taxon>
        <taxon>PACMAD clade</taxon>
        <taxon>Chloridoideae</taxon>
        <taxon>Cynodonteae</taxon>
        <taxon>Eleusininae</taxon>
        <taxon>Eleusine</taxon>
    </lineage>
</organism>
<dbReference type="Proteomes" id="UP001054889">
    <property type="component" value="Unassembled WGS sequence"/>
</dbReference>
<keyword evidence="2" id="KW-1185">Reference proteome</keyword>
<sequence length="116" mass="12399">MPLPFDAVGQAVGAATWLVGVVAERLVGDHVAEWAARHGVGQEEVARLRAGLRRANLVLGAARAGTTGGRRIGNEQLAEPIAAVRRLAADARNLLDELDYLEIHEQVNPVLSLARH</sequence>
<reference evidence="1" key="2">
    <citation type="submission" date="2021-12" db="EMBL/GenBank/DDBJ databases">
        <title>Resequencing data analysis of finger millet.</title>
        <authorList>
            <person name="Hatakeyama M."/>
            <person name="Aluri S."/>
            <person name="Balachadran M.T."/>
            <person name="Sivarajan S.R."/>
            <person name="Poveda L."/>
            <person name="Shimizu-Inatsugi R."/>
            <person name="Schlapbach R."/>
            <person name="Sreeman S.M."/>
            <person name="Shimizu K.K."/>
        </authorList>
    </citation>
    <scope>NUCLEOTIDE SEQUENCE</scope>
</reference>
<protein>
    <recommendedName>
        <fullName evidence="3">Rx N-terminal domain-containing protein</fullName>
    </recommendedName>
</protein>
<dbReference type="EMBL" id="BQKI01000013">
    <property type="protein sequence ID" value="GJN07275.1"/>
    <property type="molecule type" value="Genomic_DNA"/>
</dbReference>
<name>A0AAV5DAK6_ELECO</name>
<reference evidence="1" key="1">
    <citation type="journal article" date="2018" name="DNA Res.">
        <title>Multiple hybrid de novo genome assembly of finger millet, an orphan allotetraploid crop.</title>
        <authorList>
            <person name="Hatakeyama M."/>
            <person name="Aluri S."/>
            <person name="Balachadran M.T."/>
            <person name="Sivarajan S.R."/>
            <person name="Patrignani A."/>
            <person name="Gruter S."/>
            <person name="Poveda L."/>
            <person name="Shimizu-Inatsugi R."/>
            <person name="Baeten J."/>
            <person name="Francoijs K.J."/>
            <person name="Nataraja K.N."/>
            <person name="Reddy Y.A.N."/>
            <person name="Phadnis S."/>
            <person name="Ravikumar R.L."/>
            <person name="Schlapbach R."/>
            <person name="Sreeman S.M."/>
            <person name="Shimizu K.K."/>
        </authorList>
    </citation>
    <scope>NUCLEOTIDE SEQUENCE</scope>
</reference>
<proteinExistence type="predicted"/>
<comment type="caution">
    <text evidence="1">The sequence shown here is derived from an EMBL/GenBank/DDBJ whole genome shotgun (WGS) entry which is preliminary data.</text>
</comment>
<gene>
    <name evidence="1" type="primary">ga25094</name>
    <name evidence="1" type="ORF">PR202_ga25094</name>
</gene>
<accession>A0AAV5DAK6</accession>
<dbReference type="AlphaFoldDB" id="A0AAV5DAK6"/>
<evidence type="ECO:0008006" key="3">
    <source>
        <dbReference type="Google" id="ProtNLM"/>
    </source>
</evidence>
<evidence type="ECO:0000313" key="2">
    <source>
        <dbReference type="Proteomes" id="UP001054889"/>
    </source>
</evidence>